<feature type="domain" description="SIS" evidence="11">
    <location>
        <begin position="40"/>
        <end position="199"/>
    </location>
</feature>
<dbReference type="AlphaFoldDB" id="A0A917C0G1"/>
<evidence type="ECO:0000256" key="5">
    <source>
        <dbReference type="ARBA" id="ARBA00022490"/>
    </source>
</evidence>
<dbReference type="InterPro" id="IPR046348">
    <property type="entry name" value="SIS_dom_sf"/>
</dbReference>
<keyword evidence="6 10" id="KW-0479">Metal-binding</keyword>
<feature type="binding site" evidence="10">
    <location>
        <position position="183"/>
    </location>
    <ligand>
        <name>Zn(2+)</name>
        <dbReference type="ChEBI" id="CHEBI:29105"/>
    </ligand>
</feature>
<dbReference type="PANTHER" id="PTHR30390:SF6">
    <property type="entry name" value="DNAA INITIATOR-ASSOCIATING PROTEIN DIAA"/>
    <property type="match status" value="1"/>
</dbReference>
<keyword evidence="7 10" id="KW-0862">Zinc</keyword>
<comment type="pathway">
    <text evidence="10">Carbohydrate biosynthesis; D-glycero-D-manno-heptose 7-phosphate biosynthesis; D-glycero-alpha-D-manno-heptose 7-phosphate and D-glycero-beta-D-manno-heptose 7-phosphate from sedoheptulose 7-phosphate: step 1/1.</text>
</comment>
<feature type="binding site" evidence="10">
    <location>
        <position position="68"/>
    </location>
    <ligand>
        <name>substrate</name>
    </ligand>
</feature>
<comment type="subcellular location">
    <subcellularLocation>
        <location evidence="3 10">Cytoplasm</location>
    </subcellularLocation>
</comment>
<evidence type="ECO:0000313" key="12">
    <source>
        <dbReference type="EMBL" id="GGF62082.1"/>
    </source>
</evidence>
<dbReference type="GO" id="GO:1901135">
    <property type="term" value="P:carbohydrate derivative metabolic process"/>
    <property type="evidence" value="ECO:0007669"/>
    <property type="project" value="InterPro"/>
</dbReference>
<dbReference type="SUPFAM" id="SSF53697">
    <property type="entry name" value="SIS domain"/>
    <property type="match status" value="1"/>
</dbReference>
<keyword evidence="5 10" id="KW-0963">Cytoplasm</keyword>
<organism evidence="12 13">
    <name type="scientific">Azorhizobium oxalatiphilum</name>
    <dbReference type="NCBI Taxonomy" id="980631"/>
    <lineage>
        <taxon>Bacteria</taxon>
        <taxon>Pseudomonadati</taxon>
        <taxon>Pseudomonadota</taxon>
        <taxon>Alphaproteobacteria</taxon>
        <taxon>Hyphomicrobiales</taxon>
        <taxon>Xanthobacteraceae</taxon>
        <taxon>Azorhizobium</taxon>
    </lineage>
</organism>
<dbReference type="EMBL" id="BMCT01000002">
    <property type="protein sequence ID" value="GGF62082.1"/>
    <property type="molecule type" value="Genomic_DNA"/>
</dbReference>
<dbReference type="PANTHER" id="PTHR30390">
    <property type="entry name" value="SEDOHEPTULOSE 7-PHOSPHATE ISOMERASE / DNAA INITIATOR-ASSOCIATING FACTOR FOR REPLICATION INITIATION"/>
    <property type="match status" value="1"/>
</dbReference>
<dbReference type="Proteomes" id="UP000606044">
    <property type="component" value="Unassembled WGS sequence"/>
</dbReference>
<keyword evidence="13" id="KW-1185">Reference proteome</keyword>
<evidence type="ECO:0000256" key="6">
    <source>
        <dbReference type="ARBA" id="ARBA00022723"/>
    </source>
</evidence>
<dbReference type="GO" id="GO:0005975">
    <property type="term" value="P:carbohydrate metabolic process"/>
    <property type="evidence" value="ECO:0007669"/>
    <property type="project" value="UniProtKB-UniRule"/>
</dbReference>
<feature type="binding site" evidence="10">
    <location>
        <position position="128"/>
    </location>
    <ligand>
        <name>substrate</name>
    </ligand>
</feature>
<protein>
    <recommendedName>
        <fullName evidence="10">Phosphoheptose isomerase</fullName>
        <ecNumber evidence="10">5.3.1.28</ecNumber>
    </recommendedName>
    <alternativeName>
        <fullName evidence="10">Sedoheptulose 7-phosphate isomerase</fullName>
    </alternativeName>
</protein>
<name>A0A917C0G1_9HYPH</name>
<dbReference type="InterPro" id="IPR050099">
    <property type="entry name" value="SIS_GmhA/DiaA_subfam"/>
</dbReference>
<evidence type="ECO:0000256" key="3">
    <source>
        <dbReference type="ARBA" id="ARBA00004496"/>
    </source>
</evidence>
<dbReference type="Gene3D" id="3.40.50.10490">
    <property type="entry name" value="Glucose-6-phosphate isomerase like protein, domain 1"/>
    <property type="match status" value="1"/>
</dbReference>
<evidence type="ECO:0000256" key="7">
    <source>
        <dbReference type="ARBA" id="ARBA00022833"/>
    </source>
</evidence>
<dbReference type="EC" id="5.3.1.28" evidence="10"/>
<evidence type="ECO:0000313" key="13">
    <source>
        <dbReference type="Proteomes" id="UP000606044"/>
    </source>
</evidence>
<comment type="caution">
    <text evidence="12">The sequence shown here is derived from an EMBL/GenBank/DDBJ whole genome shotgun (WGS) entry which is preliminary data.</text>
</comment>
<feature type="binding site" evidence="10">
    <location>
        <position position="175"/>
    </location>
    <ligand>
        <name>substrate</name>
    </ligand>
</feature>
<accession>A0A917C0G1</accession>
<dbReference type="InterPro" id="IPR004515">
    <property type="entry name" value="Phosphoheptose_Isoase"/>
</dbReference>
<comment type="miscellaneous">
    <text evidence="10">The reaction produces a racemic mixture of D-glycero-alpha-D-manno-heptose 7-phosphate and D-glycero-beta-D-manno-heptose 7-phosphate.</text>
</comment>
<feature type="binding site" evidence="10">
    <location>
        <position position="68"/>
    </location>
    <ligand>
        <name>Zn(2+)</name>
        <dbReference type="ChEBI" id="CHEBI:29105"/>
    </ligand>
</feature>
<dbReference type="PROSITE" id="PS51464">
    <property type="entry name" value="SIS"/>
    <property type="match status" value="1"/>
</dbReference>
<comment type="similarity">
    <text evidence="4 10">Belongs to the SIS family. GmhA subfamily.</text>
</comment>
<dbReference type="Pfam" id="PF13580">
    <property type="entry name" value="SIS_2"/>
    <property type="match status" value="1"/>
</dbReference>
<reference evidence="12" key="1">
    <citation type="journal article" date="2014" name="Int. J. Syst. Evol. Microbiol.">
        <title>Complete genome sequence of Corynebacterium casei LMG S-19264T (=DSM 44701T), isolated from a smear-ripened cheese.</title>
        <authorList>
            <consortium name="US DOE Joint Genome Institute (JGI-PGF)"/>
            <person name="Walter F."/>
            <person name="Albersmeier A."/>
            <person name="Kalinowski J."/>
            <person name="Ruckert C."/>
        </authorList>
    </citation>
    <scope>NUCLEOTIDE SEQUENCE</scope>
    <source>
        <strain evidence="12">CCM 7897</strain>
    </source>
</reference>
<evidence type="ECO:0000256" key="1">
    <source>
        <dbReference type="ARBA" id="ARBA00000348"/>
    </source>
</evidence>
<comment type="function">
    <text evidence="2 10">Catalyzes the isomerization of sedoheptulose 7-phosphate in D-glycero-D-manno-heptose 7-phosphate.</text>
</comment>
<dbReference type="HAMAP" id="MF_00067">
    <property type="entry name" value="GmhA"/>
    <property type="match status" value="1"/>
</dbReference>
<dbReference type="RefSeq" id="WP_244644301.1">
    <property type="nucleotide sequence ID" value="NZ_BMCT01000002.1"/>
</dbReference>
<evidence type="ECO:0000256" key="9">
    <source>
        <dbReference type="ARBA" id="ARBA00023277"/>
    </source>
</evidence>
<dbReference type="GO" id="GO:0005737">
    <property type="term" value="C:cytoplasm"/>
    <property type="evidence" value="ECO:0007669"/>
    <property type="project" value="UniProtKB-SubCell"/>
</dbReference>
<dbReference type="GO" id="GO:0008270">
    <property type="term" value="F:zinc ion binding"/>
    <property type="evidence" value="ECO:0007669"/>
    <property type="project" value="UniProtKB-UniRule"/>
</dbReference>
<feature type="binding site" evidence="10">
    <location>
        <position position="175"/>
    </location>
    <ligand>
        <name>Zn(2+)</name>
        <dbReference type="ChEBI" id="CHEBI:29105"/>
    </ligand>
</feature>
<sequence>MPYGFAPNIRDYYMQSRDALDRALASPEFLRATADIAGLWTERFAAGRKILLCGNGGSAGDAQHIAGELLCRFRFDRAPLPALALTVDSSVMTAIGNDYAYDQIFSRQVLGLATEGDVVVGISTSGRSPNVVKALEAARSKGATTVAFTGEDPRDLGALADLVLKAPSASTPIIQQIHMTAAHIICELVEVTLFPKPNA</sequence>
<evidence type="ECO:0000259" key="11">
    <source>
        <dbReference type="PROSITE" id="PS51464"/>
    </source>
</evidence>
<dbReference type="GO" id="GO:0008968">
    <property type="term" value="F:D-sedoheptulose 7-phosphate isomerase activity"/>
    <property type="evidence" value="ECO:0007669"/>
    <property type="project" value="UniProtKB-UniRule"/>
</dbReference>
<feature type="binding site" evidence="10">
    <location>
        <begin position="55"/>
        <end position="57"/>
    </location>
    <ligand>
        <name>substrate</name>
    </ligand>
</feature>
<comment type="subunit">
    <text evidence="10">Homotetramer.</text>
</comment>
<evidence type="ECO:0000256" key="4">
    <source>
        <dbReference type="ARBA" id="ARBA00009894"/>
    </source>
</evidence>
<evidence type="ECO:0000256" key="2">
    <source>
        <dbReference type="ARBA" id="ARBA00003172"/>
    </source>
</evidence>
<reference evidence="12" key="2">
    <citation type="submission" date="2020-09" db="EMBL/GenBank/DDBJ databases">
        <authorList>
            <person name="Sun Q."/>
            <person name="Sedlacek I."/>
        </authorList>
    </citation>
    <scope>NUCLEOTIDE SEQUENCE</scope>
    <source>
        <strain evidence="12">CCM 7897</strain>
    </source>
</reference>
<feature type="binding site" evidence="10">
    <location>
        <position position="64"/>
    </location>
    <ligand>
        <name>Zn(2+)</name>
        <dbReference type="ChEBI" id="CHEBI:29105"/>
    </ligand>
</feature>
<evidence type="ECO:0000256" key="10">
    <source>
        <dbReference type="HAMAP-Rule" id="MF_00067"/>
    </source>
</evidence>
<feature type="binding site" evidence="10">
    <location>
        <begin position="123"/>
        <end position="125"/>
    </location>
    <ligand>
        <name>substrate</name>
    </ligand>
</feature>
<comment type="catalytic activity">
    <reaction evidence="1 10">
        <text>2 D-sedoheptulose 7-phosphate = D-glycero-alpha-D-manno-heptose 7-phosphate + D-glycero-beta-D-manno-heptose 7-phosphate</text>
        <dbReference type="Rhea" id="RHEA:27489"/>
        <dbReference type="ChEBI" id="CHEBI:57483"/>
        <dbReference type="ChEBI" id="CHEBI:60203"/>
        <dbReference type="ChEBI" id="CHEBI:60204"/>
        <dbReference type="EC" id="5.3.1.28"/>
    </reaction>
</comment>
<keyword evidence="8 10" id="KW-0413">Isomerase</keyword>
<dbReference type="GO" id="GO:0097367">
    <property type="term" value="F:carbohydrate derivative binding"/>
    <property type="evidence" value="ECO:0007669"/>
    <property type="project" value="InterPro"/>
</dbReference>
<dbReference type="CDD" id="cd05006">
    <property type="entry name" value="SIS_GmhA"/>
    <property type="match status" value="1"/>
</dbReference>
<evidence type="ECO:0000256" key="8">
    <source>
        <dbReference type="ARBA" id="ARBA00023235"/>
    </source>
</evidence>
<comment type="cofactor">
    <cofactor evidence="10">
        <name>Zn(2+)</name>
        <dbReference type="ChEBI" id="CHEBI:29105"/>
    </cofactor>
    <text evidence="10">Binds 1 zinc ion per subunit.</text>
</comment>
<feature type="binding site" evidence="10">
    <location>
        <begin position="97"/>
        <end position="98"/>
    </location>
    <ligand>
        <name>substrate</name>
    </ligand>
</feature>
<dbReference type="InterPro" id="IPR035461">
    <property type="entry name" value="GmhA/DiaA"/>
</dbReference>
<gene>
    <name evidence="10 12" type="primary">gmhA</name>
    <name evidence="12" type="ORF">GCM10007301_22270</name>
</gene>
<proteinExistence type="inferred from homology"/>
<keyword evidence="9 10" id="KW-0119">Carbohydrate metabolism</keyword>
<dbReference type="InterPro" id="IPR001347">
    <property type="entry name" value="SIS_dom"/>
</dbReference>